<feature type="compositionally biased region" description="Polar residues" evidence="1">
    <location>
        <begin position="55"/>
        <end position="66"/>
    </location>
</feature>
<keyword evidence="3" id="KW-1185">Reference proteome</keyword>
<evidence type="ECO:0000313" key="2">
    <source>
        <dbReference type="EMBL" id="PON89254.1"/>
    </source>
</evidence>
<gene>
    <name evidence="2" type="ORF">TorRG33x02_149250</name>
</gene>
<protein>
    <submittedName>
        <fullName evidence="2">Uncharacterized protein</fullName>
    </submittedName>
</protein>
<dbReference type="AlphaFoldDB" id="A0A2P5EUN7"/>
<dbReference type="InParanoid" id="A0A2P5EUN7"/>
<feature type="region of interest" description="Disordered" evidence="1">
    <location>
        <begin position="27"/>
        <end position="66"/>
    </location>
</feature>
<evidence type="ECO:0000313" key="3">
    <source>
        <dbReference type="Proteomes" id="UP000237000"/>
    </source>
</evidence>
<sequence>MKHSKCNLLYEGPKPNPCQRHLHRLTSIQDHQSTHPDRPLVCHNQTPTPHHHPQASSHQECLASSA</sequence>
<evidence type="ECO:0000256" key="1">
    <source>
        <dbReference type="SAM" id="MobiDB-lite"/>
    </source>
</evidence>
<dbReference type="Proteomes" id="UP000237000">
    <property type="component" value="Unassembled WGS sequence"/>
</dbReference>
<dbReference type="EMBL" id="JXTC01000096">
    <property type="protein sequence ID" value="PON89254.1"/>
    <property type="molecule type" value="Genomic_DNA"/>
</dbReference>
<proteinExistence type="predicted"/>
<name>A0A2P5EUN7_TREOI</name>
<organism evidence="2 3">
    <name type="scientific">Trema orientale</name>
    <name type="common">Charcoal tree</name>
    <name type="synonym">Celtis orientalis</name>
    <dbReference type="NCBI Taxonomy" id="63057"/>
    <lineage>
        <taxon>Eukaryota</taxon>
        <taxon>Viridiplantae</taxon>
        <taxon>Streptophyta</taxon>
        <taxon>Embryophyta</taxon>
        <taxon>Tracheophyta</taxon>
        <taxon>Spermatophyta</taxon>
        <taxon>Magnoliopsida</taxon>
        <taxon>eudicotyledons</taxon>
        <taxon>Gunneridae</taxon>
        <taxon>Pentapetalae</taxon>
        <taxon>rosids</taxon>
        <taxon>fabids</taxon>
        <taxon>Rosales</taxon>
        <taxon>Cannabaceae</taxon>
        <taxon>Trema</taxon>
    </lineage>
</organism>
<accession>A0A2P5EUN7</accession>
<reference evidence="3" key="1">
    <citation type="submission" date="2016-06" db="EMBL/GenBank/DDBJ databases">
        <title>Parallel loss of symbiosis genes in relatives of nitrogen-fixing non-legume Parasponia.</title>
        <authorList>
            <person name="Van Velzen R."/>
            <person name="Holmer R."/>
            <person name="Bu F."/>
            <person name="Rutten L."/>
            <person name="Van Zeijl A."/>
            <person name="Liu W."/>
            <person name="Santuari L."/>
            <person name="Cao Q."/>
            <person name="Sharma T."/>
            <person name="Shen D."/>
            <person name="Roswanjaya Y."/>
            <person name="Wardhani T."/>
            <person name="Kalhor M.S."/>
            <person name="Jansen J."/>
            <person name="Van den Hoogen J."/>
            <person name="Gungor B."/>
            <person name="Hartog M."/>
            <person name="Hontelez J."/>
            <person name="Verver J."/>
            <person name="Yang W.-C."/>
            <person name="Schijlen E."/>
            <person name="Repin R."/>
            <person name="Schilthuizen M."/>
            <person name="Schranz E."/>
            <person name="Heidstra R."/>
            <person name="Miyata K."/>
            <person name="Fedorova E."/>
            <person name="Kohlen W."/>
            <person name="Bisseling T."/>
            <person name="Smit S."/>
            <person name="Geurts R."/>
        </authorList>
    </citation>
    <scope>NUCLEOTIDE SEQUENCE [LARGE SCALE GENOMIC DNA]</scope>
    <source>
        <strain evidence="3">cv. RG33-2</strain>
    </source>
</reference>
<comment type="caution">
    <text evidence="2">The sequence shown here is derived from an EMBL/GenBank/DDBJ whole genome shotgun (WGS) entry which is preliminary data.</text>
</comment>